<organism evidence="9 10">
    <name type="scientific">Strongyloides papillosus</name>
    <name type="common">Intestinal threadworm</name>
    <dbReference type="NCBI Taxonomy" id="174720"/>
    <lineage>
        <taxon>Eukaryota</taxon>
        <taxon>Metazoa</taxon>
        <taxon>Ecdysozoa</taxon>
        <taxon>Nematoda</taxon>
        <taxon>Chromadorea</taxon>
        <taxon>Rhabditida</taxon>
        <taxon>Tylenchina</taxon>
        <taxon>Panagrolaimomorpha</taxon>
        <taxon>Strongyloidoidea</taxon>
        <taxon>Strongyloididae</taxon>
        <taxon>Strongyloides</taxon>
    </lineage>
</organism>
<comment type="similarity">
    <text evidence="2 8">Belongs to the glycosyltransferase 92 family.</text>
</comment>
<reference evidence="10" key="1">
    <citation type="submission" date="2017-02" db="UniProtKB">
        <authorList>
            <consortium name="WormBaseParasite"/>
        </authorList>
    </citation>
    <scope>IDENTIFICATION</scope>
</reference>
<keyword evidence="9" id="KW-1185">Reference proteome</keyword>
<keyword evidence="6 8" id="KW-1133">Transmembrane helix</keyword>
<dbReference type="Pfam" id="PF01697">
    <property type="entry name" value="Glyco_transf_92"/>
    <property type="match status" value="1"/>
</dbReference>
<dbReference type="EC" id="2.4.1.-" evidence="8"/>
<dbReference type="PANTHER" id="PTHR21645:SF2">
    <property type="entry name" value="GLYCOSYLTRANSFERASE FAMILY 92 PROTEIN F59C6.8"/>
    <property type="match status" value="1"/>
</dbReference>
<evidence type="ECO:0000256" key="1">
    <source>
        <dbReference type="ARBA" id="ARBA00004167"/>
    </source>
</evidence>
<comment type="subcellular location">
    <subcellularLocation>
        <location evidence="1">Membrane</location>
        <topology evidence="1">Single-pass membrane protein</topology>
    </subcellularLocation>
</comment>
<sequence>MRNIKFSLKVYTILFFILLFVILKLRKNDENYGNIIKNIELRGKLKKRNGINKKIFLLHEAYIFNDDPLFGDNTAVTLFSADVNFPNHNEILCYSNNGSFSKAKIELAAPLFVGESKCQWNVFRSQCHVEENSSSFYLSRAKTHEKNFIEIHLKKPEKAVDIAVCYGHSFMLDEWQGLITAIELYKFFGASIQQFYWRSGRIEIYNLLKMYEKYGTVKVDLFGPVINDKLTEMLGFDVQYEVPTRSYIASINDCFLKYRNAKFVFVIDADELYIPQHGRSMIDEFNYLSSLNPHANSFNFERFDASSIAFQNPLSFDLKLTLSSLKISNNKRNLGKSVIIPKKAKGTHQHFPSYYKSDTETVFIPPNFNYIIHNTKITLLNDNESSNIDKDHDKRHTIFKWLSLTKLNELNNLFNRQIKNTHLFRNLNSNYSYKNILLKCKGELMEKLWLRDDVCIENYDYCSFKESLNLSCISAKANYNFYNLEDGLVMFKKVNTTETFSMRGCTY</sequence>
<evidence type="ECO:0000313" key="9">
    <source>
        <dbReference type="Proteomes" id="UP000046392"/>
    </source>
</evidence>
<dbReference type="AlphaFoldDB" id="A0A0N5B2J7"/>
<name>A0A0N5B2J7_STREA</name>
<dbReference type="InterPro" id="IPR008166">
    <property type="entry name" value="Glyco_transf_92"/>
</dbReference>
<evidence type="ECO:0000313" key="10">
    <source>
        <dbReference type="WBParaSite" id="SPAL_0000030400.1"/>
    </source>
</evidence>
<evidence type="ECO:0000256" key="2">
    <source>
        <dbReference type="ARBA" id="ARBA00007647"/>
    </source>
</evidence>
<feature type="transmembrane region" description="Helical" evidence="8">
    <location>
        <begin position="6"/>
        <end position="23"/>
    </location>
</feature>
<dbReference type="WBParaSite" id="SPAL_0000030400.1">
    <property type="protein sequence ID" value="SPAL_0000030400.1"/>
    <property type="gene ID" value="SPAL_0000030400"/>
</dbReference>
<evidence type="ECO:0000256" key="4">
    <source>
        <dbReference type="ARBA" id="ARBA00022679"/>
    </source>
</evidence>
<evidence type="ECO:0000256" key="6">
    <source>
        <dbReference type="ARBA" id="ARBA00022989"/>
    </source>
</evidence>
<dbReference type="Proteomes" id="UP000046392">
    <property type="component" value="Unplaced"/>
</dbReference>
<dbReference type="GO" id="GO:0016020">
    <property type="term" value="C:membrane"/>
    <property type="evidence" value="ECO:0007669"/>
    <property type="project" value="UniProtKB-SubCell"/>
</dbReference>
<evidence type="ECO:0000256" key="7">
    <source>
        <dbReference type="ARBA" id="ARBA00023136"/>
    </source>
</evidence>
<keyword evidence="5 8" id="KW-0812">Transmembrane</keyword>
<keyword evidence="4 8" id="KW-0808">Transferase</keyword>
<proteinExistence type="inferred from homology"/>
<keyword evidence="3 8" id="KW-0328">Glycosyltransferase</keyword>
<accession>A0A0N5B2J7</accession>
<dbReference type="GO" id="GO:0016757">
    <property type="term" value="F:glycosyltransferase activity"/>
    <property type="evidence" value="ECO:0007669"/>
    <property type="project" value="UniProtKB-UniRule"/>
</dbReference>
<dbReference type="PANTHER" id="PTHR21645">
    <property type="entry name" value="GLYCOSYLTRANSFERASE FAMILY 92 PROTEIN"/>
    <property type="match status" value="1"/>
</dbReference>
<evidence type="ECO:0000256" key="8">
    <source>
        <dbReference type="RuleBase" id="RU366017"/>
    </source>
</evidence>
<keyword evidence="7 8" id="KW-0472">Membrane</keyword>
<protein>
    <recommendedName>
        <fullName evidence="8">Glycosyltransferase family 92 protein</fullName>
        <ecNumber evidence="8">2.4.1.-</ecNumber>
    </recommendedName>
</protein>
<evidence type="ECO:0000256" key="5">
    <source>
        <dbReference type="ARBA" id="ARBA00022692"/>
    </source>
</evidence>
<evidence type="ECO:0000256" key="3">
    <source>
        <dbReference type="ARBA" id="ARBA00022676"/>
    </source>
</evidence>
<dbReference type="InterPro" id="IPR052012">
    <property type="entry name" value="GTase_92"/>
</dbReference>